<reference evidence="1" key="1">
    <citation type="submission" date="2018-02" db="EMBL/GenBank/DDBJ databases">
        <title>The genomes of Aspergillus section Nigri reveals drivers in fungal speciation.</title>
        <authorList>
            <consortium name="DOE Joint Genome Institute"/>
            <person name="Vesth T.C."/>
            <person name="Nybo J."/>
            <person name="Theobald S."/>
            <person name="Brandl J."/>
            <person name="Frisvad J.C."/>
            <person name="Nielsen K.F."/>
            <person name="Lyhne E.K."/>
            <person name="Kogle M.E."/>
            <person name="Kuo A."/>
            <person name="Riley R."/>
            <person name="Clum A."/>
            <person name="Nolan M."/>
            <person name="Lipzen A."/>
            <person name="Salamov A."/>
            <person name="Henrissat B."/>
            <person name="Wiebenga A."/>
            <person name="De vries R.P."/>
            <person name="Grigoriev I.V."/>
            <person name="Mortensen U.H."/>
            <person name="Andersen M.R."/>
            <person name="Baker S.E."/>
        </authorList>
    </citation>
    <scope>NUCLEOTIDE SEQUENCE</scope>
    <source>
        <strain evidence="1">CBS 115574</strain>
    </source>
</reference>
<dbReference type="Proteomes" id="UP000249748">
    <property type="component" value="Unassembled WGS sequence"/>
</dbReference>
<accession>A0ACD1I8U8</accession>
<organism evidence="1 2">
    <name type="scientific">Aspergillus costaricaensis CBS 115574</name>
    <dbReference type="NCBI Taxonomy" id="1448317"/>
    <lineage>
        <taxon>Eukaryota</taxon>
        <taxon>Fungi</taxon>
        <taxon>Dikarya</taxon>
        <taxon>Ascomycota</taxon>
        <taxon>Pezizomycotina</taxon>
        <taxon>Eurotiomycetes</taxon>
        <taxon>Eurotiomycetidae</taxon>
        <taxon>Eurotiales</taxon>
        <taxon>Aspergillaceae</taxon>
        <taxon>Aspergillus</taxon>
        <taxon>Aspergillus subgen. Circumdati</taxon>
    </lineage>
</organism>
<keyword evidence="2" id="KW-1185">Reference proteome</keyword>
<evidence type="ECO:0000313" key="2">
    <source>
        <dbReference type="Proteomes" id="UP000249748"/>
    </source>
</evidence>
<proteinExistence type="predicted"/>
<gene>
    <name evidence="1" type="ORF">BO79DRAFT_210141</name>
</gene>
<name>A0ACD1I8U8_9EURO</name>
<dbReference type="EMBL" id="KZ824558">
    <property type="protein sequence ID" value="RAK86651.1"/>
    <property type="molecule type" value="Genomic_DNA"/>
</dbReference>
<sequence length="101" mass="11696">MIIPRRTERNGIASPPRFNKIRVENKFTRHGANEGAEPDILLRLSPAGWHEEMGLNHHRSLYRLACKRAWLSNCRLSDQVRNNEASLRWRVKSIVIGALLK</sequence>
<evidence type="ECO:0000313" key="1">
    <source>
        <dbReference type="EMBL" id="RAK86651.1"/>
    </source>
</evidence>
<protein>
    <submittedName>
        <fullName evidence="1">Uncharacterized protein</fullName>
    </submittedName>
</protein>